<organism evidence="2 3">
    <name type="scientific">Endocarpon pusillum (strain Z07020 / HMAS-L-300199)</name>
    <name type="common">Lichen-forming fungus</name>
    <dbReference type="NCBI Taxonomy" id="1263415"/>
    <lineage>
        <taxon>Eukaryota</taxon>
        <taxon>Fungi</taxon>
        <taxon>Dikarya</taxon>
        <taxon>Ascomycota</taxon>
        <taxon>Pezizomycotina</taxon>
        <taxon>Eurotiomycetes</taxon>
        <taxon>Chaetothyriomycetidae</taxon>
        <taxon>Verrucariales</taxon>
        <taxon>Verrucariaceae</taxon>
        <taxon>Endocarpon</taxon>
    </lineage>
</organism>
<feature type="compositionally biased region" description="Pro residues" evidence="1">
    <location>
        <begin position="42"/>
        <end position="58"/>
    </location>
</feature>
<name>U1GJM6_ENDPU</name>
<dbReference type="Proteomes" id="UP000019373">
    <property type="component" value="Unassembled WGS sequence"/>
</dbReference>
<protein>
    <submittedName>
        <fullName evidence="2">Uncharacterized protein</fullName>
    </submittedName>
</protein>
<keyword evidence="3" id="KW-1185">Reference proteome</keyword>
<feature type="compositionally biased region" description="Acidic residues" evidence="1">
    <location>
        <begin position="95"/>
        <end position="109"/>
    </location>
</feature>
<reference evidence="3" key="1">
    <citation type="journal article" date="2014" name="BMC Genomics">
        <title>Genome characteristics reveal the impact of lichenization on lichen-forming fungus Endocarpon pusillum Hedwig (Verrucariales, Ascomycota).</title>
        <authorList>
            <person name="Wang Y.-Y."/>
            <person name="Liu B."/>
            <person name="Zhang X.-Y."/>
            <person name="Zhou Q.-M."/>
            <person name="Zhang T."/>
            <person name="Li H."/>
            <person name="Yu Y.-F."/>
            <person name="Zhang X.-L."/>
            <person name="Hao X.-Y."/>
            <person name="Wang M."/>
            <person name="Wang L."/>
            <person name="Wei J.-C."/>
        </authorList>
    </citation>
    <scope>NUCLEOTIDE SEQUENCE [LARGE SCALE GENOMIC DNA]</scope>
    <source>
        <strain evidence="3">Z07020 / HMAS-L-300199</strain>
    </source>
</reference>
<evidence type="ECO:0000256" key="1">
    <source>
        <dbReference type="SAM" id="MobiDB-lite"/>
    </source>
</evidence>
<feature type="region of interest" description="Disordered" evidence="1">
    <location>
        <begin position="1"/>
        <end position="23"/>
    </location>
</feature>
<proteinExistence type="predicted"/>
<feature type="compositionally biased region" description="Basic and acidic residues" evidence="1">
    <location>
        <begin position="1"/>
        <end position="16"/>
    </location>
</feature>
<dbReference type="EMBL" id="KE721110">
    <property type="protein sequence ID" value="ERF72363.1"/>
    <property type="molecule type" value="Genomic_DNA"/>
</dbReference>
<gene>
    <name evidence="2" type="ORF">EPUS_06119</name>
</gene>
<sequence length="166" mass="17371">MTEAEAAERDANDREQVAAQEAHQEANIALEASLITGLIPLAGPPAPAYSPPPPPPSTAPVNVESVLNTPPRGSAAGAVTIATTTTTVDRSFPTPDDEEKEEEEEEALDEAFIPPLSTAPAVMTQSRAGRKRAPTMKALEAEKAPKRGTGQGKGRGRGRAGREAER</sequence>
<evidence type="ECO:0000313" key="2">
    <source>
        <dbReference type="EMBL" id="ERF72363.1"/>
    </source>
</evidence>
<evidence type="ECO:0000313" key="3">
    <source>
        <dbReference type="Proteomes" id="UP000019373"/>
    </source>
</evidence>
<feature type="compositionally biased region" description="Low complexity" evidence="1">
    <location>
        <begin position="75"/>
        <end position="87"/>
    </location>
</feature>
<dbReference type="GeneID" id="19241066"/>
<dbReference type="OrthoDB" id="4554128at2759"/>
<dbReference type="RefSeq" id="XP_007802034.1">
    <property type="nucleotide sequence ID" value="XM_007803843.1"/>
</dbReference>
<feature type="region of interest" description="Disordered" evidence="1">
    <location>
        <begin position="39"/>
        <end position="166"/>
    </location>
</feature>
<dbReference type="AlphaFoldDB" id="U1GJM6"/>
<accession>U1GJM6</accession>
<dbReference type="HOGENOM" id="CLU_1602707_0_0_1"/>